<evidence type="ECO:0000313" key="1">
    <source>
        <dbReference type="EMBL" id="CAK9258186.1"/>
    </source>
</evidence>
<dbReference type="Proteomes" id="UP001497444">
    <property type="component" value="Chromosome 11"/>
</dbReference>
<accession>A0ABP0VUN6</accession>
<reference evidence="1" key="1">
    <citation type="submission" date="2024-02" db="EMBL/GenBank/DDBJ databases">
        <authorList>
            <consortium name="ELIXIR-Norway"/>
            <consortium name="Elixir Norway"/>
        </authorList>
    </citation>
    <scope>NUCLEOTIDE SEQUENCE</scope>
</reference>
<sequence length="78" mass="9037">MTKTYEAAAHTAMERRPSSSCFSFGHHAIEKQHVLVQNAQFRTQFKLSLDLHKDFAQAQCSSGERVRKIKMRNRGNMR</sequence>
<proteinExistence type="predicted"/>
<protein>
    <submittedName>
        <fullName evidence="1">Uncharacterized protein</fullName>
    </submittedName>
</protein>
<dbReference type="EMBL" id="OZ020106">
    <property type="protein sequence ID" value="CAK9258186.1"/>
    <property type="molecule type" value="Genomic_DNA"/>
</dbReference>
<gene>
    <name evidence="1" type="ORF">CSSPJE1EN1_LOCUS3664</name>
</gene>
<keyword evidence="2" id="KW-1185">Reference proteome</keyword>
<organism evidence="1 2">
    <name type="scientific">Sphagnum jensenii</name>
    <dbReference type="NCBI Taxonomy" id="128206"/>
    <lineage>
        <taxon>Eukaryota</taxon>
        <taxon>Viridiplantae</taxon>
        <taxon>Streptophyta</taxon>
        <taxon>Embryophyta</taxon>
        <taxon>Bryophyta</taxon>
        <taxon>Sphagnophytina</taxon>
        <taxon>Sphagnopsida</taxon>
        <taxon>Sphagnales</taxon>
        <taxon>Sphagnaceae</taxon>
        <taxon>Sphagnum</taxon>
    </lineage>
</organism>
<evidence type="ECO:0000313" key="2">
    <source>
        <dbReference type="Proteomes" id="UP001497444"/>
    </source>
</evidence>
<name>A0ABP0VUN6_9BRYO</name>